<dbReference type="OrthoDB" id="9808735at2"/>
<dbReference type="InterPro" id="IPR036873">
    <property type="entry name" value="Rhodanese-like_dom_sf"/>
</dbReference>
<sequence>MQEYTEFFQNNMILVLVWVGVFAALIGSIFKSSTAKYKIIGVSELTQQINREDGVVIDIRTKDEYKRGHISGAVHILPTEIKSGSIATIEKYKTTPIIVVCKTGQTVHENANALSKAGFEKVSILKNGMTAWNDKNLPLVSEKSVSKKGKK</sequence>
<evidence type="ECO:0000313" key="4">
    <source>
        <dbReference type="Proteomes" id="UP000094070"/>
    </source>
</evidence>
<feature type="transmembrane region" description="Helical" evidence="1">
    <location>
        <begin position="12"/>
        <end position="30"/>
    </location>
</feature>
<evidence type="ECO:0000259" key="2">
    <source>
        <dbReference type="PROSITE" id="PS50206"/>
    </source>
</evidence>
<feature type="domain" description="Rhodanese" evidence="2">
    <location>
        <begin position="50"/>
        <end position="141"/>
    </location>
</feature>
<gene>
    <name evidence="3" type="ORF">A1QC_02895</name>
</gene>
<accession>A0A1E5DZ93</accession>
<dbReference type="Gene3D" id="3.40.250.10">
    <property type="entry name" value="Rhodanese-like domain"/>
    <property type="match status" value="1"/>
</dbReference>
<reference evidence="3 4" key="1">
    <citation type="journal article" date="2012" name="Science">
        <title>Ecological populations of bacteria act as socially cohesive units of antibiotic production and resistance.</title>
        <authorList>
            <person name="Cordero O.X."/>
            <person name="Wildschutte H."/>
            <person name="Kirkup B."/>
            <person name="Proehl S."/>
            <person name="Ngo L."/>
            <person name="Hussain F."/>
            <person name="Le Roux F."/>
            <person name="Mincer T."/>
            <person name="Polz M.F."/>
        </authorList>
    </citation>
    <scope>NUCLEOTIDE SEQUENCE [LARGE SCALE GENOMIC DNA]</scope>
    <source>
        <strain evidence="3 4">1S-45</strain>
    </source>
</reference>
<keyword evidence="1" id="KW-0812">Transmembrane</keyword>
<evidence type="ECO:0000256" key="1">
    <source>
        <dbReference type="SAM" id="Phobius"/>
    </source>
</evidence>
<dbReference type="SMART" id="SM00450">
    <property type="entry name" value="RHOD"/>
    <property type="match status" value="1"/>
</dbReference>
<dbReference type="PANTHER" id="PTHR43031">
    <property type="entry name" value="FAD-DEPENDENT OXIDOREDUCTASE"/>
    <property type="match status" value="1"/>
</dbReference>
<dbReference type="PANTHER" id="PTHR43031:SF18">
    <property type="entry name" value="RHODANESE-RELATED SULFURTRANSFERASES"/>
    <property type="match status" value="1"/>
</dbReference>
<dbReference type="Pfam" id="PF00581">
    <property type="entry name" value="Rhodanese"/>
    <property type="match status" value="1"/>
</dbReference>
<dbReference type="eggNOG" id="COG0607">
    <property type="taxonomic scope" value="Bacteria"/>
</dbReference>
<protein>
    <submittedName>
        <fullName evidence="3">Rhodanese-like domain-containing protein</fullName>
    </submittedName>
</protein>
<dbReference type="InterPro" id="IPR050229">
    <property type="entry name" value="GlpE_sulfurtransferase"/>
</dbReference>
<dbReference type="EMBL" id="AJYK02000107">
    <property type="protein sequence ID" value="OEF22728.1"/>
    <property type="molecule type" value="Genomic_DNA"/>
</dbReference>
<dbReference type="SUPFAM" id="SSF52821">
    <property type="entry name" value="Rhodanese/Cell cycle control phosphatase"/>
    <property type="match status" value="1"/>
</dbReference>
<dbReference type="AlphaFoldDB" id="A0A1E5DZ93"/>
<evidence type="ECO:0000313" key="3">
    <source>
        <dbReference type="EMBL" id="OEF22728.1"/>
    </source>
</evidence>
<name>A0A1E5DZ93_9VIBR</name>
<dbReference type="RefSeq" id="WP_017026697.1">
    <property type="nucleotide sequence ID" value="NZ_AJYK02000107.1"/>
</dbReference>
<dbReference type="CDD" id="cd00158">
    <property type="entry name" value="RHOD"/>
    <property type="match status" value="1"/>
</dbReference>
<proteinExistence type="predicted"/>
<dbReference type="STRING" id="1188252.A1QC_02895"/>
<dbReference type="InterPro" id="IPR001763">
    <property type="entry name" value="Rhodanese-like_dom"/>
</dbReference>
<organism evidence="3 4">
    <name type="scientific">Vibrio rumoiensis 1S-45</name>
    <dbReference type="NCBI Taxonomy" id="1188252"/>
    <lineage>
        <taxon>Bacteria</taxon>
        <taxon>Pseudomonadati</taxon>
        <taxon>Pseudomonadota</taxon>
        <taxon>Gammaproteobacteria</taxon>
        <taxon>Vibrionales</taxon>
        <taxon>Vibrionaceae</taxon>
        <taxon>Vibrio</taxon>
    </lineage>
</organism>
<keyword evidence="1" id="KW-1133">Transmembrane helix</keyword>
<keyword evidence="1" id="KW-0472">Membrane</keyword>
<dbReference type="PROSITE" id="PS50206">
    <property type="entry name" value="RHODANESE_3"/>
    <property type="match status" value="1"/>
</dbReference>
<keyword evidence="4" id="KW-1185">Reference proteome</keyword>
<comment type="caution">
    <text evidence="3">The sequence shown here is derived from an EMBL/GenBank/DDBJ whole genome shotgun (WGS) entry which is preliminary data.</text>
</comment>
<dbReference type="Proteomes" id="UP000094070">
    <property type="component" value="Unassembled WGS sequence"/>
</dbReference>